<dbReference type="VEuPathDB" id="FungiDB:I303_05090"/>
<proteinExistence type="predicted"/>
<reference evidence="2" key="3">
    <citation type="submission" date="2024-02" db="EMBL/GenBank/DDBJ databases">
        <title>Comparative genomics of Cryptococcus and Kwoniella reveals pathogenesis evolution and contrasting modes of karyotype evolution via chromosome fusion or intercentromeric recombination.</title>
        <authorList>
            <person name="Coelho M.A."/>
            <person name="David-Palma M."/>
            <person name="Shea T."/>
            <person name="Bowers K."/>
            <person name="McGinley-Smith S."/>
            <person name="Mohammad A.W."/>
            <person name="Gnirke A."/>
            <person name="Yurkov A.M."/>
            <person name="Nowrousian M."/>
            <person name="Sun S."/>
            <person name="Cuomo C.A."/>
            <person name="Heitman J."/>
        </authorList>
    </citation>
    <scope>NUCLEOTIDE SEQUENCE</scope>
    <source>
        <strain evidence="2">CBS 10117</strain>
    </source>
</reference>
<dbReference type="KEGG" id="kdj:28968789"/>
<dbReference type="EMBL" id="CP144535">
    <property type="protein sequence ID" value="WWC62870.1"/>
    <property type="molecule type" value="Genomic_DNA"/>
</dbReference>
<protein>
    <submittedName>
        <fullName evidence="1">Uncharacterized protein</fullName>
    </submittedName>
</protein>
<reference evidence="2" key="2">
    <citation type="submission" date="2013-07" db="EMBL/GenBank/DDBJ databases">
        <authorList>
            <consortium name="The Broad Institute Genome Sequencing Platform"/>
            <person name="Cuomo C."/>
            <person name="Litvintseva A."/>
            <person name="Chen Y."/>
            <person name="Heitman J."/>
            <person name="Sun S."/>
            <person name="Springer D."/>
            <person name="Dromer F."/>
            <person name="Young S.K."/>
            <person name="Zeng Q."/>
            <person name="Gargeya S."/>
            <person name="Fitzgerald M."/>
            <person name="Abouelleil A."/>
            <person name="Alvarado L."/>
            <person name="Berlin A.M."/>
            <person name="Chapman S.B."/>
            <person name="Dewar J."/>
            <person name="Goldberg J."/>
            <person name="Griggs A."/>
            <person name="Gujja S."/>
            <person name="Hansen M."/>
            <person name="Howarth C."/>
            <person name="Imamovic A."/>
            <person name="Larimer J."/>
            <person name="McCowan C."/>
            <person name="Murphy C."/>
            <person name="Pearson M."/>
            <person name="Priest M."/>
            <person name="Roberts A."/>
            <person name="Saif S."/>
            <person name="Shea T."/>
            <person name="Sykes S."/>
            <person name="Wortman J."/>
            <person name="Nusbaum C."/>
            <person name="Birren B."/>
        </authorList>
    </citation>
    <scope>NUCLEOTIDE SEQUENCE</scope>
    <source>
        <strain evidence="2">CBS 10117</strain>
    </source>
</reference>
<dbReference type="EMBL" id="KI894032">
    <property type="protein sequence ID" value="OBR84233.1"/>
    <property type="molecule type" value="Genomic_DNA"/>
</dbReference>
<dbReference type="RefSeq" id="XP_018262075.1">
    <property type="nucleotide sequence ID" value="XM_018408384.1"/>
</dbReference>
<evidence type="ECO:0000313" key="1">
    <source>
        <dbReference type="EMBL" id="OBR84233.1"/>
    </source>
</evidence>
<reference evidence="1" key="1">
    <citation type="submission" date="2013-07" db="EMBL/GenBank/DDBJ databases">
        <title>The Genome Sequence of Cryptococcus dejecticola CBS10117.</title>
        <authorList>
            <consortium name="The Broad Institute Genome Sequencing Platform"/>
            <person name="Cuomo C."/>
            <person name="Litvintseva A."/>
            <person name="Chen Y."/>
            <person name="Heitman J."/>
            <person name="Sun S."/>
            <person name="Springer D."/>
            <person name="Dromer F."/>
            <person name="Young S.K."/>
            <person name="Zeng Q."/>
            <person name="Gargeya S."/>
            <person name="Fitzgerald M."/>
            <person name="Abouelleil A."/>
            <person name="Alvarado L."/>
            <person name="Berlin A.M."/>
            <person name="Chapman S.B."/>
            <person name="Dewar J."/>
            <person name="Goldberg J."/>
            <person name="Griggs A."/>
            <person name="Gujja S."/>
            <person name="Hansen M."/>
            <person name="Howarth C."/>
            <person name="Imamovic A."/>
            <person name="Larimer J."/>
            <person name="McCowan C."/>
            <person name="Murphy C."/>
            <person name="Pearson M."/>
            <person name="Priest M."/>
            <person name="Roberts A."/>
            <person name="Saif S."/>
            <person name="Shea T."/>
            <person name="Sykes S."/>
            <person name="Wortman J."/>
            <person name="Nusbaum C."/>
            <person name="Birren B."/>
        </authorList>
    </citation>
    <scope>NUCLEOTIDE SEQUENCE [LARGE SCALE GENOMIC DNA]</scope>
    <source>
        <strain evidence="1">CBS 10117</strain>
    </source>
</reference>
<dbReference type="Proteomes" id="UP000078595">
    <property type="component" value="Chromosome 6"/>
</dbReference>
<keyword evidence="3" id="KW-1185">Reference proteome</keyword>
<organism evidence="1">
    <name type="scientific">Kwoniella dejecticola CBS 10117</name>
    <dbReference type="NCBI Taxonomy" id="1296121"/>
    <lineage>
        <taxon>Eukaryota</taxon>
        <taxon>Fungi</taxon>
        <taxon>Dikarya</taxon>
        <taxon>Basidiomycota</taxon>
        <taxon>Agaricomycotina</taxon>
        <taxon>Tremellomycetes</taxon>
        <taxon>Tremellales</taxon>
        <taxon>Cryptococcaceae</taxon>
        <taxon>Kwoniella</taxon>
    </lineage>
</organism>
<accession>A0A1A6A2F8</accession>
<name>A0A1A6A2F8_9TREE</name>
<evidence type="ECO:0000313" key="2">
    <source>
        <dbReference type="EMBL" id="WWC62870.1"/>
    </source>
</evidence>
<dbReference type="AlphaFoldDB" id="A0A1A6A2F8"/>
<sequence length="219" mass="24214">MVSNADNVEEEGATCGRTYQVTLNDSQCRPALFGLVDRFSKESNFRYCHPINGGYEISLYAIEQELSTAHVVEQTSPQATSLGQIQSEGDVRACRSSLETHILFATDQSMVFNGIGISGYEDTSLKNRACVDWMKTKQFAMKTDSDLSRSGEFAEGDRFAEEALQGLTVTLHNGQETVQKLEDVFFTVRGETVIYGGEADDAKSVQSEMAMLFMPVDIK</sequence>
<dbReference type="GeneID" id="28968789"/>
<evidence type="ECO:0000313" key="3">
    <source>
        <dbReference type="Proteomes" id="UP000078595"/>
    </source>
</evidence>
<gene>
    <name evidence="1" type="ORF">I303_05090</name>
    <name evidence="2" type="ORF">I303_105468</name>
</gene>